<gene>
    <name evidence="1" type="ORF">NW762_003097</name>
</gene>
<evidence type="ECO:0000313" key="1">
    <source>
        <dbReference type="EMBL" id="KAJ4266999.1"/>
    </source>
</evidence>
<protein>
    <recommendedName>
        <fullName evidence="3">Methyltransferase tdiE</fullName>
    </recommendedName>
</protein>
<sequence>MSTSIQDWPKLVDNAFKHLNPDGWAEFQDFDLLWYSEDGSLTADHHFLKWIRLFIETARTKLNREPCPGPRLEGWVKDAGFTNVVHQKFRFPLGSWPKDPQLKDVGMCNIAQVLEGLEAFSLKLLCGVLGKTMDEVLLMLAQVRQELHARKFHALVDFHVVYGQKT</sequence>
<accession>A0A9W8S730</accession>
<organism evidence="1 2">
    <name type="scientific">Fusarium torreyae</name>
    <dbReference type="NCBI Taxonomy" id="1237075"/>
    <lineage>
        <taxon>Eukaryota</taxon>
        <taxon>Fungi</taxon>
        <taxon>Dikarya</taxon>
        <taxon>Ascomycota</taxon>
        <taxon>Pezizomycotina</taxon>
        <taxon>Sordariomycetes</taxon>
        <taxon>Hypocreomycetidae</taxon>
        <taxon>Hypocreales</taxon>
        <taxon>Nectriaceae</taxon>
        <taxon>Fusarium</taxon>
    </lineage>
</organism>
<evidence type="ECO:0008006" key="3">
    <source>
        <dbReference type="Google" id="ProtNLM"/>
    </source>
</evidence>
<keyword evidence="2" id="KW-1185">Reference proteome</keyword>
<reference evidence="1" key="1">
    <citation type="submission" date="2022-09" db="EMBL/GenBank/DDBJ databases">
        <title>Fusarium specimens isolated from Avocado Roots.</title>
        <authorList>
            <person name="Stajich J."/>
            <person name="Roper C."/>
            <person name="Heimlech-Rivalta G."/>
        </authorList>
    </citation>
    <scope>NUCLEOTIDE SEQUENCE</scope>
    <source>
        <strain evidence="1">CF00136</strain>
    </source>
</reference>
<dbReference type="OrthoDB" id="2013972at2759"/>
<dbReference type="InterPro" id="IPR029063">
    <property type="entry name" value="SAM-dependent_MTases_sf"/>
</dbReference>
<dbReference type="Gene3D" id="3.40.50.150">
    <property type="entry name" value="Vaccinia Virus protein VP39"/>
    <property type="match status" value="1"/>
</dbReference>
<dbReference type="Pfam" id="PF13489">
    <property type="entry name" value="Methyltransf_23"/>
    <property type="match status" value="1"/>
</dbReference>
<dbReference type="Proteomes" id="UP001152049">
    <property type="component" value="Unassembled WGS sequence"/>
</dbReference>
<dbReference type="EMBL" id="JAOQAZ010000004">
    <property type="protein sequence ID" value="KAJ4266999.1"/>
    <property type="molecule type" value="Genomic_DNA"/>
</dbReference>
<comment type="caution">
    <text evidence="1">The sequence shown here is derived from an EMBL/GenBank/DDBJ whole genome shotgun (WGS) entry which is preliminary data.</text>
</comment>
<name>A0A9W8S730_9HYPO</name>
<dbReference type="SUPFAM" id="SSF53335">
    <property type="entry name" value="S-adenosyl-L-methionine-dependent methyltransferases"/>
    <property type="match status" value="1"/>
</dbReference>
<proteinExistence type="predicted"/>
<evidence type="ECO:0000313" key="2">
    <source>
        <dbReference type="Proteomes" id="UP001152049"/>
    </source>
</evidence>
<dbReference type="AlphaFoldDB" id="A0A9W8S730"/>